<evidence type="ECO:0000256" key="1">
    <source>
        <dbReference type="SAM" id="MobiDB-lite"/>
    </source>
</evidence>
<dbReference type="AlphaFoldDB" id="A0A9N8DNU7"/>
<keyword evidence="3" id="KW-1185">Reference proteome</keyword>
<feature type="compositionally biased region" description="Polar residues" evidence="1">
    <location>
        <begin position="119"/>
        <end position="131"/>
    </location>
</feature>
<feature type="compositionally biased region" description="Basic residues" evidence="1">
    <location>
        <begin position="71"/>
        <end position="80"/>
    </location>
</feature>
<reference evidence="2" key="1">
    <citation type="submission" date="2020-06" db="EMBL/GenBank/DDBJ databases">
        <authorList>
            <consortium name="Plant Systems Biology data submission"/>
        </authorList>
    </citation>
    <scope>NUCLEOTIDE SEQUENCE</scope>
    <source>
        <strain evidence="2">D6</strain>
    </source>
</reference>
<feature type="compositionally biased region" description="Basic and acidic residues" evidence="1">
    <location>
        <begin position="107"/>
        <end position="118"/>
    </location>
</feature>
<feature type="region of interest" description="Disordered" evidence="1">
    <location>
        <begin position="57"/>
        <end position="166"/>
    </location>
</feature>
<sequence length="166" mass="18472">MCIPKHGVVSPMQTFLADLLMDASMESSAVVSPVLVVDNARCGRTPAALMSDETRYHNDIDASGGTGCTGGHRRRRRNRWHCSSSCAFDSKSKPTCPPSPPTRKPSRKAETRWEESPKKTTTGDQQGYQTNENDKTSPPTRPQRHVEERKRRVTENPCMVLPVASY</sequence>
<comment type="caution">
    <text evidence="2">The sequence shown here is derived from an EMBL/GenBank/DDBJ whole genome shotgun (WGS) entry which is preliminary data.</text>
</comment>
<evidence type="ECO:0000313" key="2">
    <source>
        <dbReference type="EMBL" id="CAB9505761.1"/>
    </source>
</evidence>
<protein>
    <submittedName>
        <fullName evidence="2">Uncharacterized protein</fullName>
    </submittedName>
</protein>
<accession>A0A9N8DNU7</accession>
<dbReference type="EMBL" id="CAICTM010000241">
    <property type="protein sequence ID" value="CAB9505761.1"/>
    <property type="molecule type" value="Genomic_DNA"/>
</dbReference>
<gene>
    <name evidence="2" type="ORF">SEMRO_242_G096721.1</name>
</gene>
<dbReference type="Proteomes" id="UP001153069">
    <property type="component" value="Unassembled WGS sequence"/>
</dbReference>
<organism evidence="2 3">
    <name type="scientific">Seminavis robusta</name>
    <dbReference type="NCBI Taxonomy" id="568900"/>
    <lineage>
        <taxon>Eukaryota</taxon>
        <taxon>Sar</taxon>
        <taxon>Stramenopiles</taxon>
        <taxon>Ochrophyta</taxon>
        <taxon>Bacillariophyta</taxon>
        <taxon>Bacillariophyceae</taxon>
        <taxon>Bacillariophycidae</taxon>
        <taxon>Naviculales</taxon>
        <taxon>Naviculaceae</taxon>
        <taxon>Seminavis</taxon>
    </lineage>
</organism>
<evidence type="ECO:0000313" key="3">
    <source>
        <dbReference type="Proteomes" id="UP001153069"/>
    </source>
</evidence>
<name>A0A9N8DNU7_9STRA</name>
<feature type="compositionally biased region" description="Basic and acidic residues" evidence="1">
    <location>
        <begin position="144"/>
        <end position="154"/>
    </location>
</feature>
<proteinExistence type="predicted"/>